<gene>
    <name evidence="1" type="ORF">CITRO92_2947</name>
</gene>
<evidence type="ECO:0000313" key="1">
    <source>
        <dbReference type="EMBL" id="SAZ72899.1"/>
    </source>
</evidence>
<dbReference type="EMBL" id="LT556085">
    <property type="protein sequence ID" value="SAZ72899.1"/>
    <property type="molecule type" value="Genomic_DNA"/>
</dbReference>
<protein>
    <submittedName>
        <fullName evidence="1">Uncharacterized protein</fullName>
    </submittedName>
</protein>
<name>A0AAX2BKG8_CITAM</name>
<sequence>MLDLLRGNDEFESHDTEGGYLEETHSTGWVERFDLLLPQGWDCMGYCIK</sequence>
<organism evidence="1 2">
    <name type="scientific">Citrobacter amalonaticus</name>
    <dbReference type="NCBI Taxonomy" id="35703"/>
    <lineage>
        <taxon>Bacteria</taxon>
        <taxon>Pseudomonadati</taxon>
        <taxon>Pseudomonadota</taxon>
        <taxon>Gammaproteobacteria</taxon>
        <taxon>Enterobacterales</taxon>
        <taxon>Enterobacteriaceae</taxon>
        <taxon>Citrobacter</taxon>
    </lineage>
</organism>
<dbReference type="AlphaFoldDB" id="A0AAX2BKG8"/>
<proteinExistence type="predicted"/>
<dbReference type="Proteomes" id="UP000245995">
    <property type="component" value="Chromosome CITRO92"/>
</dbReference>
<reference evidence="1 2" key="1">
    <citation type="submission" date="2016-04" db="EMBL/GenBank/DDBJ databases">
        <authorList>
            <person name="Regsiter A."/>
            <person name="William W."/>
        </authorList>
    </citation>
    <scope>NUCLEOTIDE SEQUENCE [LARGE SCALE GENOMIC DNA]</scope>
    <source>
        <strain evidence="1 2">92</strain>
    </source>
</reference>
<accession>A0AAX2BKG8</accession>
<evidence type="ECO:0000313" key="2">
    <source>
        <dbReference type="Proteomes" id="UP000245995"/>
    </source>
</evidence>